<dbReference type="InterPro" id="IPR029068">
    <property type="entry name" value="Glyas_Bleomycin-R_OHBP_Dase"/>
</dbReference>
<dbReference type="Proteomes" id="UP000182248">
    <property type="component" value="Unassembled WGS sequence"/>
</dbReference>
<feature type="domain" description="PhnB-like" evidence="2">
    <location>
        <begin position="180"/>
        <end position="315"/>
    </location>
</feature>
<proteinExistence type="inferred from homology"/>
<dbReference type="Gene3D" id="3.30.530.20">
    <property type="match status" value="1"/>
</dbReference>
<reference evidence="4 5" key="1">
    <citation type="submission" date="2016-11" db="EMBL/GenBank/DDBJ databases">
        <authorList>
            <person name="Jaros S."/>
            <person name="Januszkiewicz K."/>
            <person name="Wedrychowicz H."/>
        </authorList>
    </citation>
    <scope>NUCLEOTIDE SEQUENCE [LARGE SCALE GENOMIC DNA]</scope>
    <source>
        <strain evidence="4 5">CGMCC 1.12145</strain>
    </source>
</reference>
<dbReference type="CDD" id="cd07814">
    <property type="entry name" value="SRPBCC_CalC_Aha1-like"/>
    <property type="match status" value="1"/>
</dbReference>
<dbReference type="OrthoDB" id="9795306at2"/>
<evidence type="ECO:0000259" key="2">
    <source>
        <dbReference type="Pfam" id="PF06983"/>
    </source>
</evidence>
<evidence type="ECO:0000313" key="4">
    <source>
        <dbReference type="EMBL" id="SFW74135.1"/>
    </source>
</evidence>
<dbReference type="PANTHER" id="PTHR33990:SF1">
    <property type="entry name" value="PROTEIN YJDN"/>
    <property type="match status" value="1"/>
</dbReference>
<name>A0A1K1RQX4_9FLAO</name>
<dbReference type="InterPro" id="IPR013538">
    <property type="entry name" value="ASHA1/2-like_C"/>
</dbReference>
<evidence type="ECO:0000256" key="1">
    <source>
        <dbReference type="ARBA" id="ARBA00006817"/>
    </source>
</evidence>
<dbReference type="Gene3D" id="3.10.180.10">
    <property type="entry name" value="2,3-Dihydroxybiphenyl 1,2-Dioxygenase, domain 1"/>
    <property type="match status" value="1"/>
</dbReference>
<gene>
    <name evidence="4" type="ORF">SAMN02927921_03858</name>
</gene>
<comment type="similarity">
    <text evidence="1">Belongs to the AHA1 family.</text>
</comment>
<dbReference type="EMBL" id="FPJE01000031">
    <property type="protein sequence ID" value="SFW74135.1"/>
    <property type="molecule type" value="Genomic_DNA"/>
</dbReference>
<sequence length="320" mass="36906">MNKAILFNFEVDKANHQIKVERSFNAPIDLVWPAWTEAEIIDQWWAPKPWMAQTKSMDFKAGGHWLYAMVSPEGEKHWCKVDYIRVIPHEYFSSFDGFCDENGNLNTSLPRNKWENSFAGQGGETVVNILLSFDTLEDLETIIEMGFKEGFTAGLENLDQYIAAQFRLRQQNKTDHTARVSSYLNFPGNTEEAFNFYKKVFRSEFINGLQRFEDVPADHNHPPMAESVKKMVLHVELPILGGHILMGTDAPKEFGMTVNAGNNMHINLEPESRAEAKRLFDELSEDGVVEMPIRDMFWGAYFGSFQDKYGVNWMIHFQKK</sequence>
<dbReference type="Pfam" id="PF08327">
    <property type="entry name" value="AHSA1"/>
    <property type="match status" value="1"/>
</dbReference>
<evidence type="ECO:0000313" key="5">
    <source>
        <dbReference type="Proteomes" id="UP000182248"/>
    </source>
</evidence>
<dbReference type="STRING" id="1150368.SAMN02927921_03858"/>
<accession>A0A1K1RQX4</accession>
<keyword evidence="5" id="KW-1185">Reference proteome</keyword>
<protein>
    <submittedName>
        <fullName evidence="4">PhnB protein</fullName>
    </submittedName>
</protein>
<dbReference type="SUPFAM" id="SSF55961">
    <property type="entry name" value="Bet v1-like"/>
    <property type="match status" value="1"/>
</dbReference>
<dbReference type="RefSeq" id="WP_072319094.1">
    <property type="nucleotide sequence ID" value="NZ_FPJE01000031.1"/>
</dbReference>
<dbReference type="Pfam" id="PF06983">
    <property type="entry name" value="3-dmu-9_3-mt"/>
    <property type="match status" value="1"/>
</dbReference>
<dbReference type="InterPro" id="IPR023393">
    <property type="entry name" value="START-like_dom_sf"/>
</dbReference>
<dbReference type="PANTHER" id="PTHR33990">
    <property type="entry name" value="PROTEIN YJDN-RELATED"/>
    <property type="match status" value="1"/>
</dbReference>
<feature type="domain" description="Activator of Hsp90 ATPase homologue 1/2-like C-terminal" evidence="3">
    <location>
        <begin position="25"/>
        <end position="162"/>
    </location>
</feature>
<dbReference type="AlphaFoldDB" id="A0A1K1RQX4"/>
<evidence type="ECO:0000259" key="3">
    <source>
        <dbReference type="Pfam" id="PF08327"/>
    </source>
</evidence>
<organism evidence="4 5">
    <name type="scientific">Sinomicrobium oceani</name>
    <dbReference type="NCBI Taxonomy" id="1150368"/>
    <lineage>
        <taxon>Bacteria</taxon>
        <taxon>Pseudomonadati</taxon>
        <taxon>Bacteroidota</taxon>
        <taxon>Flavobacteriia</taxon>
        <taxon>Flavobacteriales</taxon>
        <taxon>Flavobacteriaceae</taxon>
        <taxon>Sinomicrobium</taxon>
    </lineage>
</organism>
<dbReference type="SUPFAM" id="SSF54593">
    <property type="entry name" value="Glyoxalase/Bleomycin resistance protein/Dihydroxybiphenyl dioxygenase"/>
    <property type="match status" value="1"/>
</dbReference>
<dbReference type="InterPro" id="IPR028973">
    <property type="entry name" value="PhnB-like"/>
</dbReference>
<dbReference type="CDD" id="cd06588">
    <property type="entry name" value="PhnB_like"/>
    <property type="match status" value="1"/>
</dbReference>